<dbReference type="PANTHER" id="PTHR13947">
    <property type="entry name" value="GNAT FAMILY N-ACETYLTRANSFERASE"/>
    <property type="match status" value="1"/>
</dbReference>
<dbReference type="InterPro" id="IPR000182">
    <property type="entry name" value="GNAT_dom"/>
</dbReference>
<evidence type="ECO:0000313" key="3">
    <source>
        <dbReference type="EMBL" id="MFD2116878.1"/>
    </source>
</evidence>
<dbReference type="PANTHER" id="PTHR13947:SF37">
    <property type="entry name" value="LD18367P"/>
    <property type="match status" value="1"/>
</dbReference>
<accession>A0ABW4YN00</accession>
<sequence length="152" mass="17166">MEVTIRKQQSTEVVPLSLLLLADPNEQLINSYLTRGTCIVAEYKEELVGVMVLLETRPATLEIVNIAVVERWQSNGIGSQLIRYAIQQAKLQHLNTVEIGTGNSSIQQLALYQKLGFRMTSIDHNFFVRNYNEAIFENGIPCVDMIRLSITL</sequence>
<keyword evidence="1 3" id="KW-0808">Transferase</keyword>
<dbReference type="EC" id="2.3.-.-" evidence="3"/>
<comment type="caution">
    <text evidence="3">The sequence shown here is derived from an EMBL/GenBank/DDBJ whole genome shotgun (WGS) entry which is preliminary data.</text>
</comment>
<dbReference type="PROSITE" id="PS51186">
    <property type="entry name" value="GNAT"/>
    <property type="match status" value="1"/>
</dbReference>
<dbReference type="InterPro" id="IPR050769">
    <property type="entry name" value="NAT_camello-type"/>
</dbReference>
<dbReference type="Gene3D" id="3.40.630.30">
    <property type="match status" value="1"/>
</dbReference>
<evidence type="ECO:0000313" key="4">
    <source>
        <dbReference type="Proteomes" id="UP001597362"/>
    </source>
</evidence>
<dbReference type="Proteomes" id="UP001597362">
    <property type="component" value="Unassembled WGS sequence"/>
</dbReference>
<keyword evidence="3" id="KW-0012">Acyltransferase</keyword>
<dbReference type="CDD" id="cd04301">
    <property type="entry name" value="NAT_SF"/>
    <property type="match status" value="1"/>
</dbReference>
<reference evidence="4" key="1">
    <citation type="journal article" date="2019" name="Int. J. Syst. Evol. Microbiol.">
        <title>The Global Catalogue of Microorganisms (GCM) 10K type strain sequencing project: providing services to taxonomists for standard genome sequencing and annotation.</title>
        <authorList>
            <consortium name="The Broad Institute Genomics Platform"/>
            <consortium name="The Broad Institute Genome Sequencing Center for Infectious Disease"/>
            <person name="Wu L."/>
            <person name="Ma J."/>
        </authorList>
    </citation>
    <scope>NUCLEOTIDE SEQUENCE [LARGE SCALE GENOMIC DNA]</scope>
    <source>
        <strain evidence="4">GH52</strain>
    </source>
</reference>
<proteinExistence type="predicted"/>
<evidence type="ECO:0000259" key="2">
    <source>
        <dbReference type="PROSITE" id="PS51186"/>
    </source>
</evidence>
<dbReference type="GO" id="GO:0016746">
    <property type="term" value="F:acyltransferase activity"/>
    <property type="evidence" value="ECO:0007669"/>
    <property type="project" value="UniProtKB-KW"/>
</dbReference>
<name>A0ABW4YN00_9BACL</name>
<dbReference type="Pfam" id="PF00583">
    <property type="entry name" value="Acetyltransf_1"/>
    <property type="match status" value="1"/>
</dbReference>
<gene>
    <name evidence="3" type="ORF">ACFSJH_14210</name>
</gene>
<dbReference type="SUPFAM" id="SSF55729">
    <property type="entry name" value="Acyl-CoA N-acyltransferases (Nat)"/>
    <property type="match status" value="1"/>
</dbReference>
<feature type="domain" description="N-acetyltransferase" evidence="2">
    <location>
        <begin position="3"/>
        <end position="152"/>
    </location>
</feature>
<protein>
    <submittedName>
        <fullName evidence="3">GNAT family N-acetyltransferase</fullName>
        <ecNumber evidence="3">2.3.-.-</ecNumber>
    </submittedName>
</protein>
<dbReference type="InterPro" id="IPR016181">
    <property type="entry name" value="Acyl_CoA_acyltransferase"/>
</dbReference>
<keyword evidence="4" id="KW-1185">Reference proteome</keyword>
<evidence type="ECO:0000256" key="1">
    <source>
        <dbReference type="ARBA" id="ARBA00022679"/>
    </source>
</evidence>
<dbReference type="EMBL" id="JBHUHO010000032">
    <property type="protein sequence ID" value="MFD2116878.1"/>
    <property type="molecule type" value="Genomic_DNA"/>
</dbReference>
<organism evidence="3 4">
    <name type="scientific">Paenibacillus yanchengensis</name>
    <dbReference type="NCBI Taxonomy" id="2035833"/>
    <lineage>
        <taxon>Bacteria</taxon>
        <taxon>Bacillati</taxon>
        <taxon>Bacillota</taxon>
        <taxon>Bacilli</taxon>
        <taxon>Bacillales</taxon>
        <taxon>Paenibacillaceae</taxon>
        <taxon>Paenibacillus</taxon>
    </lineage>
</organism>
<dbReference type="RefSeq" id="WP_377773607.1">
    <property type="nucleotide sequence ID" value="NZ_JBHUHO010000032.1"/>
</dbReference>